<organism evidence="1">
    <name type="scientific">Escherichia coli</name>
    <dbReference type="NCBI Taxonomy" id="562"/>
    <lineage>
        <taxon>Bacteria</taxon>
        <taxon>Pseudomonadati</taxon>
        <taxon>Pseudomonadota</taxon>
        <taxon>Gammaproteobacteria</taxon>
        <taxon>Enterobacterales</taxon>
        <taxon>Enterobacteriaceae</taxon>
        <taxon>Escherichia</taxon>
    </lineage>
</organism>
<keyword evidence="1" id="KW-0614">Plasmid</keyword>
<dbReference type="AlphaFoldDB" id="A0A6G9I2P2"/>
<dbReference type="EMBL" id="MN915010">
    <property type="protein sequence ID" value="QIQ17594.1"/>
    <property type="molecule type" value="Genomic_DNA"/>
</dbReference>
<geneLocation type="plasmid" evidence="1">
    <name>pNDM-TJ33</name>
</geneLocation>
<accession>A0A6G9I2P2</accession>
<proteinExistence type="predicted"/>
<reference evidence="1" key="1">
    <citation type="submission" date="2020-01" db="EMBL/GenBank/DDBJ databases">
        <title>Evolution and transmission of blaNDM-harboring conjugative plasmids in Escherichia coli.</title>
        <authorList>
            <person name="Zhu J."/>
            <person name="Zheng X."/>
            <person name="Jiang H."/>
        </authorList>
    </citation>
    <scope>NUCLEOTIDE SEQUENCE</scope>
    <source>
        <strain evidence="1">TJ-33</strain>
        <plasmid evidence="1">pNDM-TJ33</plasmid>
    </source>
</reference>
<name>A0A6G9I2P2_ECOLX</name>
<sequence>MDLYKANFKRVLSDFSVLEKILESAKPQILASIVLIMK</sequence>
<evidence type="ECO:0000313" key="1">
    <source>
        <dbReference type="EMBL" id="QIQ17594.1"/>
    </source>
</evidence>
<protein>
    <submittedName>
        <fullName evidence="1">Uncharacterized protein</fullName>
    </submittedName>
</protein>